<proteinExistence type="predicted"/>
<sequence>MPNKMKMSKVGTPKRCRNLLENTQRIKIIAVMIIATVKTGPPLCENKKRKSIRSAGGASDKIVL</sequence>
<comment type="caution">
    <text evidence="1">The sequence shown here is derived from an EMBL/GenBank/DDBJ whole genome shotgun (WGS) entry which is preliminary data.</text>
</comment>
<organism evidence="1 2">
    <name type="scientific">[Clostridium] leptum DSM 753</name>
    <dbReference type="NCBI Taxonomy" id="428125"/>
    <lineage>
        <taxon>Bacteria</taxon>
        <taxon>Bacillati</taxon>
        <taxon>Bacillota</taxon>
        <taxon>Clostridia</taxon>
        <taxon>Eubacteriales</taxon>
        <taxon>Oscillospiraceae</taxon>
        <taxon>Oscillospiraceae incertae sedis</taxon>
    </lineage>
</organism>
<dbReference type="Proteomes" id="UP000003490">
    <property type="component" value="Unassembled WGS sequence"/>
</dbReference>
<reference evidence="1 2" key="1">
    <citation type="submission" date="2007-08" db="EMBL/GenBank/DDBJ databases">
        <title>Draft genome sequence of Clostridium leptum (DSM 753).</title>
        <authorList>
            <person name="Sudarsanam P."/>
            <person name="Ley R."/>
            <person name="Guruge J."/>
            <person name="Turnbaugh P.J."/>
            <person name="Mahowald M."/>
            <person name="Liep D."/>
            <person name="Gordon J."/>
        </authorList>
    </citation>
    <scope>NUCLEOTIDE SEQUENCE [LARGE SCALE GENOMIC DNA]</scope>
    <source>
        <strain evidence="1 2">DSM 753</strain>
    </source>
</reference>
<gene>
    <name evidence="1" type="ORF">CLOLEP_02066</name>
</gene>
<reference evidence="1 2" key="2">
    <citation type="submission" date="2007-08" db="EMBL/GenBank/DDBJ databases">
        <authorList>
            <person name="Fulton L."/>
            <person name="Clifton S."/>
            <person name="Fulton B."/>
            <person name="Xu J."/>
            <person name="Minx P."/>
            <person name="Pepin K.H."/>
            <person name="Johnson M."/>
            <person name="Thiruvilangam P."/>
            <person name="Bhonagiri V."/>
            <person name="Nash W.E."/>
            <person name="Wang C."/>
            <person name="Mardis E.R."/>
            <person name="Wilson R.K."/>
        </authorList>
    </citation>
    <scope>NUCLEOTIDE SEQUENCE [LARGE SCALE GENOMIC DNA]</scope>
    <source>
        <strain evidence="1 2">DSM 753</strain>
    </source>
</reference>
<evidence type="ECO:0000313" key="1">
    <source>
        <dbReference type="EMBL" id="EDO61666.1"/>
    </source>
</evidence>
<accession>A7VU21</accession>
<evidence type="ECO:0000313" key="2">
    <source>
        <dbReference type="Proteomes" id="UP000003490"/>
    </source>
</evidence>
<dbReference type="AlphaFoldDB" id="A7VU21"/>
<protein>
    <submittedName>
        <fullName evidence="1">Uncharacterized protein</fullName>
    </submittedName>
</protein>
<name>A7VU21_9FIRM</name>
<dbReference type="EMBL" id="ABCB02000018">
    <property type="protein sequence ID" value="EDO61666.1"/>
    <property type="molecule type" value="Genomic_DNA"/>
</dbReference>
<dbReference type="HOGENOM" id="CLU_2859794_0_0_9"/>